<dbReference type="OrthoDB" id="2310204at2759"/>
<proteinExistence type="predicted"/>
<reference evidence="1 2" key="1">
    <citation type="journal article" date="2015" name="Fungal Genet. Biol.">
        <title>Evolution of novel wood decay mechanisms in Agaricales revealed by the genome sequences of Fistulina hepatica and Cylindrobasidium torrendii.</title>
        <authorList>
            <person name="Floudas D."/>
            <person name="Held B.W."/>
            <person name="Riley R."/>
            <person name="Nagy L.G."/>
            <person name="Koehler G."/>
            <person name="Ransdell A.S."/>
            <person name="Younus H."/>
            <person name="Chow J."/>
            <person name="Chiniquy J."/>
            <person name="Lipzen A."/>
            <person name="Tritt A."/>
            <person name="Sun H."/>
            <person name="Haridas S."/>
            <person name="LaButti K."/>
            <person name="Ohm R.A."/>
            <person name="Kues U."/>
            <person name="Blanchette R.A."/>
            <person name="Grigoriev I.V."/>
            <person name="Minto R.E."/>
            <person name="Hibbett D.S."/>
        </authorList>
    </citation>
    <scope>NUCLEOTIDE SEQUENCE [LARGE SCALE GENOMIC DNA]</scope>
    <source>
        <strain evidence="1 2">ATCC 64428</strain>
    </source>
</reference>
<feature type="non-terminal residue" evidence="1">
    <location>
        <position position="1"/>
    </location>
</feature>
<accession>A0A0D7AJQ6</accession>
<dbReference type="Proteomes" id="UP000054144">
    <property type="component" value="Unassembled WGS sequence"/>
</dbReference>
<dbReference type="EMBL" id="KN881650">
    <property type="protein sequence ID" value="KIY51536.1"/>
    <property type="molecule type" value="Genomic_DNA"/>
</dbReference>
<evidence type="ECO:0000313" key="1">
    <source>
        <dbReference type="EMBL" id="KIY51536.1"/>
    </source>
</evidence>
<evidence type="ECO:0000313" key="2">
    <source>
        <dbReference type="Proteomes" id="UP000054144"/>
    </source>
</evidence>
<sequence>GFYNPLDNNGSMLTQVDDTYPAGLGEPLNVIISGASDSAVLVNQDADGGLLTYFQSLGFAGDCLGQPDTDVERANLGDGNGYINQTSVMRWDYGDPQLGTCTETIEGGNHFRYWSQDGSEHDTKSVFMTASYEYPLDKEHDIIPNGYNLARDYIVGNITGSPIPTDNLTNTTTYSYSGSTTANGYTYRTDIIYLSGLLQNTSVGINHYATVSVDGRPAIDGLVAVFTVSITGKPA</sequence>
<name>A0A0D7AJQ6_9AGAR</name>
<organism evidence="1 2">
    <name type="scientific">Fistulina hepatica ATCC 64428</name>
    <dbReference type="NCBI Taxonomy" id="1128425"/>
    <lineage>
        <taxon>Eukaryota</taxon>
        <taxon>Fungi</taxon>
        <taxon>Dikarya</taxon>
        <taxon>Basidiomycota</taxon>
        <taxon>Agaricomycotina</taxon>
        <taxon>Agaricomycetes</taxon>
        <taxon>Agaricomycetidae</taxon>
        <taxon>Agaricales</taxon>
        <taxon>Fistulinaceae</taxon>
        <taxon>Fistulina</taxon>
    </lineage>
</organism>
<protein>
    <submittedName>
        <fullName evidence="1">Uncharacterized protein</fullName>
    </submittedName>
</protein>
<feature type="non-terminal residue" evidence="1">
    <location>
        <position position="235"/>
    </location>
</feature>
<gene>
    <name evidence="1" type="ORF">FISHEDRAFT_7375</name>
</gene>
<keyword evidence="2" id="KW-1185">Reference proteome</keyword>
<dbReference type="AlphaFoldDB" id="A0A0D7AJQ6"/>